<feature type="transmembrane region" description="Helical" evidence="6">
    <location>
        <begin position="461"/>
        <end position="485"/>
    </location>
</feature>
<evidence type="ECO:0000259" key="8">
    <source>
        <dbReference type="Pfam" id="PF12704"/>
    </source>
</evidence>
<evidence type="ECO:0000256" key="4">
    <source>
        <dbReference type="ARBA" id="ARBA00022989"/>
    </source>
</evidence>
<name>A0A366EGU8_9BACI</name>
<dbReference type="RefSeq" id="WP_113866438.1">
    <property type="nucleotide sequence ID" value="NZ_BAABQN010000001.1"/>
</dbReference>
<gene>
    <name evidence="9" type="ORF">DES48_101414</name>
</gene>
<dbReference type="InterPro" id="IPR050250">
    <property type="entry name" value="Macrolide_Exporter_MacB"/>
</dbReference>
<proteinExistence type="predicted"/>
<evidence type="ECO:0000256" key="2">
    <source>
        <dbReference type="ARBA" id="ARBA00022475"/>
    </source>
</evidence>
<evidence type="ECO:0000256" key="1">
    <source>
        <dbReference type="ARBA" id="ARBA00004651"/>
    </source>
</evidence>
<dbReference type="GO" id="GO:0005886">
    <property type="term" value="C:plasma membrane"/>
    <property type="evidence" value="ECO:0007669"/>
    <property type="project" value="UniProtKB-SubCell"/>
</dbReference>
<dbReference type="STRING" id="200904.GCA_900168775_01702"/>
<comment type="subcellular location">
    <subcellularLocation>
        <location evidence="1">Cell membrane</location>
        <topology evidence="1">Multi-pass membrane protein</topology>
    </subcellularLocation>
</comment>
<evidence type="ECO:0000259" key="7">
    <source>
        <dbReference type="Pfam" id="PF02687"/>
    </source>
</evidence>
<dbReference type="PANTHER" id="PTHR30572:SF9">
    <property type="entry name" value="ABC TRANSPORTER PERMEASE PROTEIN"/>
    <property type="match status" value="1"/>
</dbReference>
<keyword evidence="2" id="KW-1003">Cell membrane</keyword>
<dbReference type="EMBL" id="QNRI01000001">
    <property type="protein sequence ID" value="RBP01671.1"/>
    <property type="molecule type" value="Genomic_DNA"/>
</dbReference>
<feature type="domain" description="ABC3 transporter permease C-terminal" evidence="7">
    <location>
        <begin position="345"/>
        <end position="489"/>
    </location>
</feature>
<dbReference type="Proteomes" id="UP000252254">
    <property type="component" value="Unassembled WGS sequence"/>
</dbReference>
<dbReference type="AlphaFoldDB" id="A0A366EGU8"/>
<dbReference type="InterPro" id="IPR003838">
    <property type="entry name" value="ABC3_permease_C"/>
</dbReference>
<keyword evidence="10" id="KW-1185">Reference proteome</keyword>
<keyword evidence="4 6" id="KW-1133">Transmembrane helix</keyword>
<organism evidence="9 10">
    <name type="scientific">Paraliobacillus ryukyuensis</name>
    <dbReference type="NCBI Taxonomy" id="200904"/>
    <lineage>
        <taxon>Bacteria</taxon>
        <taxon>Bacillati</taxon>
        <taxon>Bacillota</taxon>
        <taxon>Bacilli</taxon>
        <taxon>Bacillales</taxon>
        <taxon>Bacillaceae</taxon>
        <taxon>Paraliobacillus</taxon>
    </lineage>
</organism>
<evidence type="ECO:0000256" key="3">
    <source>
        <dbReference type="ARBA" id="ARBA00022692"/>
    </source>
</evidence>
<dbReference type="InterPro" id="IPR025857">
    <property type="entry name" value="MacB_PCD"/>
</dbReference>
<evidence type="ECO:0000313" key="9">
    <source>
        <dbReference type="EMBL" id="RBP01671.1"/>
    </source>
</evidence>
<feature type="domain" description="MacB-like periplasmic core" evidence="8">
    <location>
        <begin position="19"/>
        <end position="312"/>
    </location>
</feature>
<dbReference type="Pfam" id="PF02687">
    <property type="entry name" value="FtsX"/>
    <property type="match status" value="1"/>
</dbReference>
<evidence type="ECO:0000256" key="6">
    <source>
        <dbReference type="SAM" id="Phobius"/>
    </source>
</evidence>
<dbReference type="Pfam" id="PF12704">
    <property type="entry name" value="MacB_PCD"/>
    <property type="match status" value="1"/>
</dbReference>
<reference evidence="9 10" key="1">
    <citation type="submission" date="2018-06" db="EMBL/GenBank/DDBJ databases">
        <title>Genomic Encyclopedia of Type Strains, Phase IV (KMG-IV): sequencing the most valuable type-strain genomes for metagenomic binning, comparative biology and taxonomic classification.</title>
        <authorList>
            <person name="Goeker M."/>
        </authorList>
    </citation>
    <scope>NUCLEOTIDE SEQUENCE [LARGE SCALE GENOMIC DNA]</scope>
    <source>
        <strain evidence="9 10">DSM 15140</strain>
    </source>
</reference>
<keyword evidence="3 6" id="KW-0812">Transmembrane</keyword>
<evidence type="ECO:0000256" key="5">
    <source>
        <dbReference type="ARBA" id="ARBA00023136"/>
    </source>
</evidence>
<dbReference type="OrthoDB" id="9812886at2"/>
<keyword evidence="5 6" id="KW-0472">Membrane</keyword>
<comment type="caution">
    <text evidence="9">The sequence shown here is derived from an EMBL/GenBank/DDBJ whole genome shotgun (WGS) entry which is preliminary data.</text>
</comment>
<feature type="transmembrane region" description="Helical" evidence="6">
    <location>
        <begin position="385"/>
        <end position="406"/>
    </location>
</feature>
<accession>A0A366EGU8</accession>
<protein>
    <submittedName>
        <fullName evidence="9">Putative ABC transport system permease protein</fullName>
    </submittedName>
</protein>
<sequence length="494" mass="55159">MNFIKRGLLSITRKKGKALILLAVIFILGNVISGSISIQQATGNVEKNIKEKLGAAATVELDYKALENMDEEEQMSIEIADLDLELIKQIGEISYVKYYDYNMSTWLGSESLQSYQGEEMDDAGVEVVADGMSPDFMLKGINYAPVLDFEEGIGNLVEGRIFESQEVENGSSVAIISKKIAEKNDLQIGDNFTLTNSVMDYDETTGEEKVATSRDVVLEVIGLFEPASANVEQSEEDAEMLDFMDIDYQNTIYVPNEIISNESRYQSEEYMKIDEEYAEMVEAEGTDYSDIYTPIFVLKSPEDSVAFEEEVQPLLPELYKVTNAGDQYDSIAAPVESMSKLAGYVLIVAVSATVLIIGLVVLLFLRDRKHELGIYLSLGEQRARVVGQILIEVMVVAVIGITLSLFSGNFLAQGISNTLLNAEDTQMEDDMMYYSELQAYQNNITTDDVVESYEVRLDSSYILMFYLIGLLTILVSTIIPLVYIVRLNPKKIMM</sequence>
<evidence type="ECO:0000313" key="10">
    <source>
        <dbReference type="Proteomes" id="UP000252254"/>
    </source>
</evidence>
<feature type="transmembrane region" description="Helical" evidence="6">
    <location>
        <begin position="341"/>
        <end position="365"/>
    </location>
</feature>
<dbReference type="PANTHER" id="PTHR30572">
    <property type="entry name" value="MEMBRANE COMPONENT OF TRANSPORTER-RELATED"/>
    <property type="match status" value="1"/>
</dbReference>
<dbReference type="GO" id="GO:0022857">
    <property type="term" value="F:transmembrane transporter activity"/>
    <property type="evidence" value="ECO:0007669"/>
    <property type="project" value="TreeGrafter"/>
</dbReference>